<protein>
    <submittedName>
        <fullName evidence="2">Pilin</fullName>
    </submittedName>
</protein>
<dbReference type="SUPFAM" id="SSF54523">
    <property type="entry name" value="Pili subunits"/>
    <property type="match status" value="1"/>
</dbReference>
<comment type="caution">
    <text evidence="2">The sequence shown here is derived from an EMBL/GenBank/DDBJ whole genome shotgun (WGS) entry which is preliminary data.</text>
</comment>
<dbReference type="RefSeq" id="WP_044189199.1">
    <property type="nucleotide sequence ID" value="NZ_JMCB01000006.1"/>
</dbReference>
<dbReference type="EMBL" id="JMCB01000006">
    <property type="protein sequence ID" value="KFE68429.1"/>
    <property type="molecule type" value="Genomic_DNA"/>
</dbReference>
<dbReference type="Pfam" id="PF14245">
    <property type="entry name" value="Pilin_PilA"/>
    <property type="match status" value="1"/>
</dbReference>
<keyword evidence="1" id="KW-1133">Transmembrane helix</keyword>
<dbReference type="Gene3D" id="3.30.700.10">
    <property type="entry name" value="Glycoprotein, Type 4 Pilin"/>
    <property type="match status" value="1"/>
</dbReference>
<accession>A0A085WL66</accession>
<name>A0A085WL66_9BACT</name>
<proteinExistence type="predicted"/>
<dbReference type="Proteomes" id="UP000028725">
    <property type="component" value="Unassembled WGS sequence"/>
</dbReference>
<dbReference type="OrthoDB" id="5508528at2"/>
<gene>
    <name evidence="2" type="ORF">DB31_7666</name>
</gene>
<dbReference type="InterPro" id="IPR028188">
    <property type="entry name" value="Pilin_PilA"/>
</dbReference>
<keyword evidence="3" id="KW-1185">Reference proteome</keyword>
<keyword evidence="1" id="KW-0472">Membrane</keyword>
<dbReference type="STRING" id="394096.DB31_7666"/>
<keyword evidence="1" id="KW-0812">Transmembrane</keyword>
<feature type="transmembrane region" description="Helical" evidence="1">
    <location>
        <begin position="12"/>
        <end position="34"/>
    </location>
</feature>
<dbReference type="InterPro" id="IPR045584">
    <property type="entry name" value="Pilin-like"/>
</dbReference>
<evidence type="ECO:0000256" key="1">
    <source>
        <dbReference type="SAM" id="Phobius"/>
    </source>
</evidence>
<dbReference type="AlphaFoldDB" id="A0A085WL66"/>
<evidence type="ECO:0000313" key="2">
    <source>
        <dbReference type="EMBL" id="KFE68429.1"/>
    </source>
</evidence>
<dbReference type="NCBIfam" id="TIGR02532">
    <property type="entry name" value="IV_pilin_GFxxxE"/>
    <property type="match status" value="1"/>
</dbReference>
<organism evidence="2 3">
    <name type="scientific">Hyalangium minutum</name>
    <dbReference type="NCBI Taxonomy" id="394096"/>
    <lineage>
        <taxon>Bacteria</taxon>
        <taxon>Pseudomonadati</taxon>
        <taxon>Myxococcota</taxon>
        <taxon>Myxococcia</taxon>
        <taxon>Myxococcales</taxon>
        <taxon>Cystobacterineae</taxon>
        <taxon>Archangiaceae</taxon>
        <taxon>Hyalangium</taxon>
    </lineage>
</organism>
<reference evidence="2 3" key="1">
    <citation type="submission" date="2014-04" db="EMBL/GenBank/DDBJ databases">
        <title>Genome assembly of Hyalangium minutum DSM 14724.</title>
        <authorList>
            <person name="Sharma G."/>
            <person name="Subramanian S."/>
        </authorList>
    </citation>
    <scope>NUCLEOTIDE SEQUENCE [LARGE SCALE GENOMIC DNA]</scope>
    <source>
        <strain evidence="2 3">DSM 14724</strain>
    </source>
</reference>
<evidence type="ECO:0000313" key="3">
    <source>
        <dbReference type="Proteomes" id="UP000028725"/>
    </source>
</evidence>
<sequence>MTLPVRRHGFTYIEVLLAMSMAAVLGAIGLPRFFEAQKHAKRSEAITHLKQLHAGLSAQTLMPTSIHVPGFELERGNYYSYHLSDPCTSFEDRSGEYAVANDTDTCIGVDTYDHPTLPPLFQPAPIAAWSWGGDAMSNGMGGFPGIFGTNENWDYLAFAAGNLDKDLNDIPDTWAVGSADGTVFGWCYPSTWNLQVSAGEPFLVNNDIDKKCN</sequence>
<dbReference type="InterPro" id="IPR012902">
    <property type="entry name" value="N_methyl_site"/>
</dbReference>